<dbReference type="Gene3D" id="1.10.10.10">
    <property type="entry name" value="Winged helix-like DNA-binding domain superfamily/Winged helix DNA-binding domain"/>
    <property type="match status" value="2"/>
</dbReference>
<dbReference type="InterPro" id="IPR001845">
    <property type="entry name" value="HTH_ArsR_DNA-bd_dom"/>
</dbReference>
<dbReference type="GO" id="GO:0003700">
    <property type="term" value="F:DNA-binding transcription factor activity"/>
    <property type="evidence" value="ECO:0007669"/>
    <property type="project" value="InterPro"/>
</dbReference>
<evidence type="ECO:0000313" key="1">
    <source>
        <dbReference type="EMBL" id="ADD08394.1"/>
    </source>
</evidence>
<dbReference type="InterPro" id="IPR056504">
    <property type="entry name" value="HTH_HVO_0163_N"/>
</dbReference>
<proteinExistence type="predicted"/>
<dbReference type="SUPFAM" id="SSF46785">
    <property type="entry name" value="Winged helix' DNA-binding domain"/>
    <property type="match status" value="2"/>
</dbReference>
<reference evidence="1" key="1">
    <citation type="submission" date="2010-02" db="EMBL/GenBank/DDBJ databases">
        <title>Complete sequence of Aciduliprofundum boonei T469.</title>
        <authorList>
            <consortium name="US DOE Joint Genome Institute"/>
            <person name="Lucas S."/>
            <person name="Copeland A."/>
            <person name="Lapidus A."/>
            <person name="Cheng J.-F."/>
            <person name="Bruce D."/>
            <person name="Goodwin L."/>
            <person name="Pitluck S."/>
            <person name="Saunders E."/>
            <person name="Detter J.C."/>
            <person name="Han C."/>
            <person name="Tapia R."/>
            <person name="Land M."/>
            <person name="Hauser L."/>
            <person name="Kyrpides N."/>
            <person name="Mikhailova N."/>
            <person name="Flores G."/>
            <person name="Reysenbach A.-L."/>
            <person name="Woyke T."/>
        </authorList>
    </citation>
    <scope>NUCLEOTIDE SEQUENCE</scope>
    <source>
        <strain evidence="1">T469</strain>
    </source>
</reference>
<dbReference type="PANTHER" id="PTHR36216:SF1">
    <property type="entry name" value="HTH ARSR-TYPE DOMAIN-CONTAINING PROTEIN"/>
    <property type="match status" value="1"/>
</dbReference>
<organism evidence="1 2">
    <name type="scientific">Aciduliprofundum boonei (strain DSM 19572 / T469)</name>
    <dbReference type="NCBI Taxonomy" id="439481"/>
    <lineage>
        <taxon>Archaea</taxon>
        <taxon>Methanobacteriati</taxon>
        <taxon>Thermoplasmatota</taxon>
        <taxon>DHVE2 group</taxon>
        <taxon>Candidatus Aciduliprofundum</taxon>
    </lineage>
</organism>
<dbReference type="InterPro" id="IPR011991">
    <property type="entry name" value="ArsR-like_HTH"/>
</dbReference>
<dbReference type="KEGG" id="abi:Aboo_0583"/>
<name>B5I9X3_ACIB4</name>
<dbReference type="STRING" id="439481.Aboo_0583"/>
<dbReference type="SMART" id="SM00418">
    <property type="entry name" value="HTH_ARSR"/>
    <property type="match status" value="1"/>
</dbReference>
<gene>
    <name evidence="1" type="ordered locus">Aboo_0583</name>
</gene>
<dbReference type="AlphaFoldDB" id="B5I9X3"/>
<dbReference type="Pfam" id="PF13412">
    <property type="entry name" value="HTH_24"/>
    <property type="match status" value="1"/>
</dbReference>
<dbReference type="Pfam" id="PF24266">
    <property type="entry name" value="HTH_HVO_0163_N"/>
    <property type="match status" value="1"/>
</dbReference>
<dbReference type="RefSeq" id="WP_008082562.1">
    <property type="nucleotide sequence ID" value="NC_013926.1"/>
</dbReference>
<dbReference type="eggNOG" id="arCOG02611">
    <property type="taxonomic scope" value="Archaea"/>
</dbReference>
<evidence type="ECO:0000313" key="2">
    <source>
        <dbReference type="Proteomes" id="UP000001400"/>
    </source>
</evidence>
<sequence length="170" mass="20164">MEDIESRKKIYEEIVMNPGLHFRELQRRLKMPTGMLEYHLNVMIKDGIIIAKEDGRYRRFFANTVMSSKERKILGLLRNNVSRKIVLFILDNERVNHKKIVEYINLSPSTVSYYLNKLVKNGILKKEIAGRENYYSVIEPKIVAYTIIKHRKSFLDSLVDNFAKIWEEKI</sequence>
<dbReference type="InterPro" id="IPR036390">
    <property type="entry name" value="WH_DNA-bd_sf"/>
</dbReference>
<dbReference type="PANTHER" id="PTHR36216">
    <property type="entry name" value="TRANSCRIPTIONAL REGULATOR, TRMB"/>
    <property type="match status" value="1"/>
</dbReference>
<dbReference type="Proteomes" id="UP000001400">
    <property type="component" value="Chromosome"/>
</dbReference>
<accession>B5I9X3</accession>
<dbReference type="OrthoDB" id="28610at2157"/>
<dbReference type="CDD" id="cd00090">
    <property type="entry name" value="HTH_ARSR"/>
    <property type="match status" value="2"/>
</dbReference>
<protein>
    <submittedName>
        <fullName evidence="1">Transcriptional regulator, ArsR family</fullName>
    </submittedName>
</protein>
<dbReference type="GeneID" id="8827528"/>
<dbReference type="HOGENOM" id="CLU_109676_1_0_2"/>
<keyword evidence="2" id="KW-1185">Reference proteome</keyword>
<dbReference type="InterPro" id="IPR036388">
    <property type="entry name" value="WH-like_DNA-bd_sf"/>
</dbReference>
<dbReference type="EMBL" id="CP001941">
    <property type="protein sequence ID" value="ADD08394.1"/>
    <property type="molecule type" value="Genomic_DNA"/>
</dbReference>